<keyword evidence="7" id="KW-1185">Reference proteome</keyword>
<accession>A0A1Y2CFP6</accession>
<dbReference type="EMBL" id="MCGO01000018">
    <property type="protein sequence ID" value="ORY45870.1"/>
    <property type="molecule type" value="Genomic_DNA"/>
</dbReference>
<keyword evidence="3" id="KW-0862">Zinc</keyword>
<gene>
    <name evidence="6" type="ORF">BCR33DRAFT_715906</name>
</gene>
<dbReference type="Pfam" id="PF01753">
    <property type="entry name" value="zf-MYND"/>
    <property type="match status" value="2"/>
</dbReference>
<keyword evidence="2 4" id="KW-0863">Zinc-finger</keyword>
<evidence type="ECO:0000256" key="3">
    <source>
        <dbReference type="ARBA" id="ARBA00022833"/>
    </source>
</evidence>
<protein>
    <recommendedName>
        <fullName evidence="5">MYND-type domain-containing protein</fullName>
    </recommendedName>
</protein>
<reference evidence="6 7" key="1">
    <citation type="submission" date="2016-07" db="EMBL/GenBank/DDBJ databases">
        <title>Pervasive Adenine N6-methylation of Active Genes in Fungi.</title>
        <authorList>
            <consortium name="DOE Joint Genome Institute"/>
            <person name="Mondo S.J."/>
            <person name="Dannebaum R.O."/>
            <person name="Kuo R.C."/>
            <person name="Labutti K."/>
            <person name="Haridas S."/>
            <person name="Kuo A."/>
            <person name="Salamov A."/>
            <person name="Ahrendt S.R."/>
            <person name="Lipzen A."/>
            <person name="Sullivan W."/>
            <person name="Andreopoulos W.B."/>
            <person name="Clum A."/>
            <person name="Lindquist E."/>
            <person name="Daum C."/>
            <person name="Ramamoorthy G.K."/>
            <person name="Gryganskyi A."/>
            <person name="Culley D."/>
            <person name="Magnuson J.K."/>
            <person name="James T.Y."/>
            <person name="O'Malley M.A."/>
            <person name="Stajich J.E."/>
            <person name="Spatafora J.W."/>
            <person name="Visel A."/>
            <person name="Grigoriev I.V."/>
        </authorList>
    </citation>
    <scope>NUCLEOTIDE SEQUENCE [LARGE SCALE GENOMIC DNA]</scope>
    <source>
        <strain evidence="6 7">JEL800</strain>
    </source>
</reference>
<dbReference type="SUPFAM" id="SSF144232">
    <property type="entry name" value="HIT/MYND zinc finger-like"/>
    <property type="match status" value="2"/>
</dbReference>
<name>A0A1Y2CFP6_9FUNG</name>
<feature type="domain" description="MYND-type" evidence="5">
    <location>
        <begin position="244"/>
        <end position="285"/>
    </location>
</feature>
<comment type="caution">
    <text evidence="6">The sequence shown here is derived from an EMBL/GenBank/DDBJ whole genome shotgun (WGS) entry which is preliminary data.</text>
</comment>
<evidence type="ECO:0000256" key="1">
    <source>
        <dbReference type="ARBA" id="ARBA00022723"/>
    </source>
</evidence>
<organism evidence="6 7">
    <name type="scientific">Rhizoclosmatium globosum</name>
    <dbReference type="NCBI Taxonomy" id="329046"/>
    <lineage>
        <taxon>Eukaryota</taxon>
        <taxon>Fungi</taxon>
        <taxon>Fungi incertae sedis</taxon>
        <taxon>Chytridiomycota</taxon>
        <taxon>Chytridiomycota incertae sedis</taxon>
        <taxon>Chytridiomycetes</taxon>
        <taxon>Chytridiales</taxon>
        <taxon>Chytriomycetaceae</taxon>
        <taxon>Rhizoclosmatium</taxon>
    </lineage>
</organism>
<evidence type="ECO:0000313" key="6">
    <source>
        <dbReference type="EMBL" id="ORY45870.1"/>
    </source>
</evidence>
<dbReference type="Gene3D" id="6.10.140.2220">
    <property type="match status" value="2"/>
</dbReference>
<evidence type="ECO:0000256" key="2">
    <source>
        <dbReference type="ARBA" id="ARBA00022771"/>
    </source>
</evidence>
<dbReference type="AlphaFoldDB" id="A0A1Y2CFP6"/>
<evidence type="ECO:0000259" key="5">
    <source>
        <dbReference type="PROSITE" id="PS50865"/>
    </source>
</evidence>
<sequence>MKRNNSFQDDDEQIAATRAIHNSVISFWSTHKAGVTEWWRSLDRKAKLEFLLDVSPISPQLGFKLVRNDNTHFIIPELVPEACSDIPALFEQFCWAGEGDLATGPINLLGWARKKVEECTLEVVAVGQLTILRGQIRKGLLIDKRNEYPNTFIQLVGEKIGRRLQRNTIVPKHVDPVEFAKGQKRMDEYRDAGLWCYAEEWNLLQKRLYYTVNTLSIIAEEYKSEVLGKGGNSGFKTIKLAHGCNSCKKKTQDSGAPLKACACSFTFYCGSDCQQADWENHKTDHHSTLAFQKGCGTCKFRFREANPSAKLTVCPCTRVWYCGTECQKAAWKEHKAKHMKYAERAEDKS</sequence>
<evidence type="ECO:0000313" key="7">
    <source>
        <dbReference type="Proteomes" id="UP000193642"/>
    </source>
</evidence>
<keyword evidence="1" id="KW-0479">Metal-binding</keyword>
<dbReference type="InterPro" id="IPR002893">
    <property type="entry name" value="Znf_MYND"/>
</dbReference>
<feature type="domain" description="MYND-type" evidence="5">
    <location>
        <begin position="295"/>
        <end position="338"/>
    </location>
</feature>
<proteinExistence type="predicted"/>
<dbReference type="PROSITE" id="PS50865">
    <property type="entry name" value="ZF_MYND_2"/>
    <property type="match status" value="2"/>
</dbReference>
<dbReference type="Proteomes" id="UP000193642">
    <property type="component" value="Unassembled WGS sequence"/>
</dbReference>
<evidence type="ECO:0000256" key="4">
    <source>
        <dbReference type="PROSITE-ProRule" id="PRU00134"/>
    </source>
</evidence>
<dbReference type="OrthoDB" id="432970at2759"/>
<dbReference type="GO" id="GO:0008270">
    <property type="term" value="F:zinc ion binding"/>
    <property type="evidence" value="ECO:0007669"/>
    <property type="project" value="UniProtKB-KW"/>
</dbReference>